<dbReference type="RefSeq" id="WP_229961837.1">
    <property type="nucleotide sequence ID" value="NZ_JAJJWI010000015.1"/>
</dbReference>
<feature type="domain" description="TTHB210-like" evidence="2">
    <location>
        <begin position="42"/>
        <end position="102"/>
    </location>
</feature>
<accession>A0ABW4WZC6</accession>
<feature type="region of interest" description="Disordered" evidence="1">
    <location>
        <begin position="1"/>
        <end position="21"/>
    </location>
</feature>
<organism evidence="3 4">
    <name type="scientific">Pontibacter silvestris</name>
    <dbReference type="NCBI Taxonomy" id="2305183"/>
    <lineage>
        <taxon>Bacteria</taxon>
        <taxon>Pseudomonadati</taxon>
        <taxon>Bacteroidota</taxon>
        <taxon>Cytophagia</taxon>
        <taxon>Cytophagales</taxon>
        <taxon>Hymenobacteraceae</taxon>
        <taxon>Pontibacter</taxon>
    </lineage>
</organism>
<evidence type="ECO:0000256" key="1">
    <source>
        <dbReference type="SAM" id="MobiDB-lite"/>
    </source>
</evidence>
<dbReference type="Pfam" id="PF18197">
    <property type="entry name" value="TTHB210-like"/>
    <property type="match status" value="1"/>
</dbReference>
<evidence type="ECO:0000313" key="3">
    <source>
        <dbReference type="EMBL" id="MFD2067035.1"/>
    </source>
</evidence>
<evidence type="ECO:0000313" key="4">
    <source>
        <dbReference type="Proteomes" id="UP001597369"/>
    </source>
</evidence>
<dbReference type="CDD" id="cd11669">
    <property type="entry name" value="TTHB210-like"/>
    <property type="match status" value="1"/>
</dbReference>
<evidence type="ECO:0000259" key="2">
    <source>
        <dbReference type="Pfam" id="PF18197"/>
    </source>
</evidence>
<proteinExistence type="predicted"/>
<gene>
    <name evidence="3" type="ORF">ACFSKU_09080</name>
</gene>
<reference evidence="4" key="1">
    <citation type="journal article" date="2019" name="Int. J. Syst. Evol. Microbiol.">
        <title>The Global Catalogue of Microorganisms (GCM) 10K type strain sequencing project: providing services to taxonomists for standard genome sequencing and annotation.</title>
        <authorList>
            <consortium name="The Broad Institute Genomics Platform"/>
            <consortium name="The Broad Institute Genome Sequencing Center for Infectious Disease"/>
            <person name="Wu L."/>
            <person name="Ma J."/>
        </authorList>
    </citation>
    <scope>NUCLEOTIDE SEQUENCE [LARGE SCALE GENOMIC DNA]</scope>
    <source>
        <strain evidence="4">JCM 16545</strain>
    </source>
</reference>
<keyword evidence="4" id="KW-1185">Reference proteome</keyword>
<dbReference type="InterPro" id="IPR033786">
    <property type="entry name" value="TTHB210-like"/>
</dbReference>
<comment type="caution">
    <text evidence="3">The sequence shown here is derived from an EMBL/GenBank/DDBJ whole genome shotgun (WGS) entry which is preliminary data.</text>
</comment>
<name>A0ABW4WZC6_9BACT</name>
<dbReference type="Proteomes" id="UP001597369">
    <property type="component" value="Unassembled WGS sequence"/>
</dbReference>
<dbReference type="EMBL" id="JBHUHV010000028">
    <property type="protein sequence ID" value="MFD2067035.1"/>
    <property type="molecule type" value="Genomic_DNA"/>
</dbReference>
<sequence length="255" mass="28779">MLTALVSSCDKDDDTDPDAETTVYGESVPMESGTLHSWAKIDAAGNPTAVGFSFSHEVLHSLPGASHENADPNSAMTMYYYEVDLPSEIKDKTPFDHVAVDWNPMGHPPEIYSVPHFDGHFYMISSEQQMQIGDEVSDPKVLNVPPSKYLPADYIDIQVNVPEMGKHWVDKFTAELNGGEFTQTLIYGSYDSKVIFYEPMFTLDYLQSNPKDTFSIKQPAEFERKGLYYPTKYIFNYNAETGEYTIALTDFELKN</sequence>
<protein>
    <submittedName>
        <fullName evidence="3">DUF5602 domain-containing protein</fullName>
    </submittedName>
</protein>
<dbReference type="InterPro" id="IPR040832">
    <property type="entry name" value="TTHB210-like_dom"/>
</dbReference>